<dbReference type="Pfam" id="PF03969">
    <property type="entry name" value="AFG1_ATPase"/>
    <property type="match status" value="1"/>
</dbReference>
<dbReference type="GO" id="GO:0016887">
    <property type="term" value="F:ATP hydrolysis activity"/>
    <property type="evidence" value="ECO:0007669"/>
    <property type="project" value="InterPro"/>
</dbReference>
<name>A0A8B2NQF8_9HYPH</name>
<dbReference type="PANTHER" id="PTHR12169:SF6">
    <property type="entry name" value="AFG1-LIKE ATPASE"/>
    <property type="match status" value="1"/>
</dbReference>
<dbReference type="InterPro" id="IPR027417">
    <property type="entry name" value="P-loop_NTPase"/>
</dbReference>
<dbReference type="SUPFAM" id="SSF52540">
    <property type="entry name" value="P-loop containing nucleoside triphosphate hydrolases"/>
    <property type="match status" value="1"/>
</dbReference>
<dbReference type="EMBL" id="QHHQ01000005">
    <property type="protein sequence ID" value="RAH99432.1"/>
    <property type="molecule type" value="Genomic_DNA"/>
</dbReference>
<accession>A0A8B2NQF8</accession>
<gene>
    <name evidence="3" type="ORF">DLJ53_23205</name>
</gene>
<dbReference type="InterPro" id="IPR005654">
    <property type="entry name" value="ATPase_AFG1-like"/>
</dbReference>
<evidence type="ECO:0000313" key="4">
    <source>
        <dbReference type="Proteomes" id="UP000249590"/>
    </source>
</evidence>
<dbReference type="GO" id="GO:0005524">
    <property type="term" value="F:ATP binding"/>
    <property type="evidence" value="ECO:0007669"/>
    <property type="project" value="UniProtKB-KW"/>
</dbReference>
<dbReference type="RefSeq" id="WP_111349628.1">
    <property type="nucleotide sequence ID" value="NZ_JAIWKD010000006.1"/>
</dbReference>
<dbReference type="NCBIfam" id="NF040713">
    <property type="entry name" value="ZapE"/>
    <property type="match status" value="1"/>
</dbReference>
<dbReference type="GO" id="GO:0051301">
    <property type="term" value="P:cell division"/>
    <property type="evidence" value="ECO:0007669"/>
    <property type="project" value="UniProtKB-KW"/>
</dbReference>
<keyword evidence="3" id="KW-0131">Cell cycle</keyword>
<evidence type="ECO:0000256" key="2">
    <source>
        <dbReference type="ARBA" id="ARBA00022840"/>
    </source>
</evidence>
<protein>
    <submittedName>
        <fullName evidence="3">Cell division protein ZapE</fullName>
    </submittedName>
</protein>
<dbReference type="GO" id="GO:0005737">
    <property type="term" value="C:cytoplasm"/>
    <property type="evidence" value="ECO:0007669"/>
    <property type="project" value="TreeGrafter"/>
</dbReference>
<sequence length="369" mass="41343">MTNRVTQRYEALVAEGEVQHDPAQLAVAAALDDVASDLSAQEGGVGGFFRRRLGRTPRAVKGLYVWGEVGRGKTMLMDLFFDTIDVEKKRRMHFNDFMAEAHGRIAALRKEKADDAVQKAADDMAEEARVLAFDEFAVTDIADAMILARLFRQLFARGVTLVATSNVAPNDLYRDGLNRQLFVPFIHLLREYVDVVRLDADVDYRLDRLKDFRVWFGPGDEGFERLWQTLLGERTAEPATVKVASRSLAVPRAAGGMARFTFAELVEAPRSANDYIALAKRFHTIFLEDVPVLSPARRETSRRFINLVDVLYDQKVRLIVTAAAEPDALFDAGEDGGRYEGFAFARTASRLHEMRSASYLSDLESTPLT</sequence>
<dbReference type="OrthoDB" id="9774491at2"/>
<dbReference type="Proteomes" id="UP000249590">
    <property type="component" value="Unassembled WGS sequence"/>
</dbReference>
<keyword evidence="1" id="KW-0547">Nucleotide-binding</keyword>
<comment type="caution">
    <text evidence="3">The sequence shown here is derived from an EMBL/GenBank/DDBJ whole genome shotgun (WGS) entry which is preliminary data.</text>
</comment>
<dbReference type="AlphaFoldDB" id="A0A8B2NQF8"/>
<keyword evidence="4" id="KW-1185">Reference proteome</keyword>
<dbReference type="Gene3D" id="3.40.50.300">
    <property type="entry name" value="P-loop containing nucleotide triphosphate hydrolases"/>
    <property type="match status" value="1"/>
</dbReference>
<evidence type="ECO:0000313" key="3">
    <source>
        <dbReference type="EMBL" id="RAH99432.1"/>
    </source>
</evidence>
<proteinExistence type="predicted"/>
<keyword evidence="2" id="KW-0067">ATP-binding</keyword>
<reference evidence="3 4" key="1">
    <citation type="submission" date="2018-05" db="EMBL/GenBank/DDBJ databases">
        <title>Acuticoccus sediminis sp. nov., isolated from deep-sea sediment of Indian Ocean.</title>
        <authorList>
            <person name="Liu X."/>
            <person name="Lai Q."/>
            <person name="Du Y."/>
            <person name="Sun F."/>
            <person name="Zhang X."/>
            <person name="Wang S."/>
            <person name="Shao Z."/>
        </authorList>
    </citation>
    <scope>NUCLEOTIDE SEQUENCE [LARGE SCALE GENOMIC DNA]</scope>
    <source>
        <strain evidence="3 4">PTG4-2</strain>
    </source>
</reference>
<dbReference type="PANTHER" id="PTHR12169">
    <property type="entry name" value="ATPASE N2B"/>
    <property type="match status" value="1"/>
</dbReference>
<organism evidence="3 4">
    <name type="scientific">Acuticoccus sediminis</name>
    <dbReference type="NCBI Taxonomy" id="2184697"/>
    <lineage>
        <taxon>Bacteria</taxon>
        <taxon>Pseudomonadati</taxon>
        <taxon>Pseudomonadota</taxon>
        <taxon>Alphaproteobacteria</taxon>
        <taxon>Hyphomicrobiales</taxon>
        <taxon>Amorphaceae</taxon>
        <taxon>Acuticoccus</taxon>
    </lineage>
</organism>
<keyword evidence="3" id="KW-0132">Cell division</keyword>
<evidence type="ECO:0000256" key="1">
    <source>
        <dbReference type="ARBA" id="ARBA00022741"/>
    </source>
</evidence>